<dbReference type="PANTHER" id="PTHR11085:SF10">
    <property type="entry name" value="NAD-DEPENDENT PROTEIN DEACYLASE SIRTUIN-5, MITOCHONDRIAL-RELATED"/>
    <property type="match status" value="1"/>
</dbReference>
<evidence type="ECO:0000313" key="5">
    <source>
        <dbReference type="EMBL" id="OLQ06129.1"/>
    </source>
</evidence>
<dbReference type="SUPFAM" id="SSF52467">
    <property type="entry name" value="DHS-like NAD/FAD-binding domain"/>
    <property type="match status" value="1"/>
</dbReference>
<keyword evidence="1" id="KW-0808">Transferase</keyword>
<dbReference type="EMBL" id="LSRX01000166">
    <property type="protein sequence ID" value="OLQ06129.1"/>
    <property type="molecule type" value="Genomic_DNA"/>
</dbReference>
<proteinExistence type="predicted"/>
<dbReference type="PROSITE" id="PS50305">
    <property type="entry name" value="SIRTUIN"/>
    <property type="match status" value="1"/>
</dbReference>
<comment type="caution">
    <text evidence="5">The sequence shown here is derived from an EMBL/GenBank/DDBJ whole genome shotgun (WGS) entry which is preliminary data.</text>
</comment>
<evidence type="ECO:0000256" key="3">
    <source>
        <dbReference type="PROSITE-ProRule" id="PRU00236"/>
    </source>
</evidence>
<dbReference type="InterPro" id="IPR050134">
    <property type="entry name" value="NAD-dep_sirtuin_deacylases"/>
</dbReference>
<dbReference type="AlphaFoldDB" id="A0A1Q9EFE8"/>
<dbReference type="Gene3D" id="3.40.50.1220">
    <property type="entry name" value="TPP-binding domain"/>
    <property type="match status" value="1"/>
</dbReference>
<evidence type="ECO:0000256" key="2">
    <source>
        <dbReference type="ARBA" id="ARBA00023027"/>
    </source>
</evidence>
<protein>
    <submittedName>
        <fullName evidence="5">NAD-dependent protein deacylase</fullName>
    </submittedName>
</protein>
<sequence>MPAGRAAAAPVHVGLFCRALLRLTPLHRDLHLLRPTSTPPALFPFVGDSEGARPLFGKESLDILRDASKSTAKALEVQQDAKAAVAGMKDAAERLEKAATAADSTCKMTSSLDEKWEEFKRKFDELNRMAVEKVMGLGGLSSSGLRPAERISVARAAQVLRRSRNLVVLTGAGISAESGIPTFRGADGFWTVGSKHYQPQAKPNPGHFALAELQKLVDGEFKLVTQPLGPGAQDIEAQVKVQL</sequence>
<evidence type="ECO:0000259" key="4">
    <source>
        <dbReference type="PROSITE" id="PS50305"/>
    </source>
</evidence>
<name>A0A1Q9EFE8_SYMMI</name>
<evidence type="ECO:0000313" key="6">
    <source>
        <dbReference type="Proteomes" id="UP000186817"/>
    </source>
</evidence>
<dbReference type="InterPro" id="IPR029035">
    <property type="entry name" value="DHS-like_NAD/FAD-binding_dom"/>
</dbReference>
<gene>
    <name evidence="5" type="primary">cobB</name>
    <name evidence="5" type="ORF">AK812_SmicGene10597</name>
</gene>
<dbReference type="GO" id="GO:0005634">
    <property type="term" value="C:nucleus"/>
    <property type="evidence" value="ECO:0007669"/>
    <property type="project" value="TreeGrafter"/>
</dbReference>
<keyword evidence="6" id="KW-1185">Reference proteome</keyword>
<dbReference type="PANTHER" id="PTHR11085">
    <property type="entry name" value="NAD-DEPENDENT PROTEIN DEACYLASE SIRTUIN-5, MITOCHONDRIAL-RELATED"/>
    <property type="match status" value="1"/>
</dbReference>
<dbReference type="InterPro" id="IPR003000">
    <property type="entry name" value="Sirtuin"/>
</dbReference>
<keyword evidence="2" id="KW-0520">NAD</keyword>
<dbReference type="Proteomes" id="UP000186817">
    <property type="component" value="Unassembled WGS sequence"/>
</dbReference>
<dbReference type="Pfam" id="PF02146">
    <property type="entry name" value="SIR2"/>
    <property type="match status" value="1"/>
</dbReference>
<dbReference type="GO" id="GO:0017136">
    <property type="term" value="F:histone deacetylase activity, NAD-dependent"/>
    <property type="evidence" value="ECO:0007669"/>
    <property type="project" value="TreeGrafter"/>
</dbReference>
<dbReference type="OrthoDB" id="424302at2759"/>
<feature type="domain" description="Deacetylase sirtuin-type" evidence="4">
    <location>
        <begin position="146"/>
        <end position="243"/>
    </location>
</feature>
<dbReference type="GO" id="GO:0070403">
    <property type="term" value="F:NAD+ binding"/>
    <property type="evidence" value="ECO:0007669"/>
    <property type="project" value="InterPro"/>
</dbReference>
<dbReference type="InterPro" id="IPR026590">
    <property type="entry name" value="Ssirtuin_cat_dom"/>
</dbReference>
<accession>A0A1Q9EFE8</accession>
<organism evidence="5 6">
    <name type="scientific">Symbiodinium microadriaticum</name>
    <name type="common">Dinoflagellate</name>
    <name type="synonym">Zooxanthella microadriatica</name>
    <dbReference type="NCBI Taxonomy" id="2951"/>
    <lineage>
        <taxon>Eukaryota</taxon>
        <taxon>Sar</taxon>
        <taxon>Alveolata</taxon>
        <taxon>Dinophyceae</taxon>
        <taxon>Suessiales</taxon>
        <taxon>Symbiodiniaceae</taxon>
        <taxon>Symbiodinium</taxon>
    </lineage>
</organism>
<comment type="caution">
    <text evidence="3">Lacks conserved residue(s) required for the propagation of feature annotation.</text>
</comment>
<reference evidence="5 6" key="1">
    <citation type="submission" date="2016-02" db="EMBL/GenBank/DDBJ databases">
        <title>Genome analysis of coral dinoflagellate symbionts highlights evolutionary adaptations to a symbiotic lifestyle.</title>
        <authorList>
            <person name="Aranda M."/>
            <person name="Li Y."/>
            <person name="Liew Y.J."/>
            <person name="Baumgarten S."/>
            <person name="Simakov O."/>
            <person name="Wilson M."/>
            <person name="Piel J."/>
            <person name="Ashoor H."/>
            <person name="Bougouffa S."/>
            <person name="Bajic V.B."/>
            <person name="Ryu T."/>
            <person name="Ravasi T."/>
            <person name="Bayer T."/>
            <person name="Micklem G."/>
            <person name="Kim H."/>
            <person name="Bhak J."/>
            <person name="Lajeunesse T.C."/>
            <person name="Voolstra C.R."/>
        </authorList>
    </citation>
    <scope>NUCLEOTIDE SEQUENCE [LARGE SCALE GENOMIC DNA]</scope>
    <source>
        <strain evidence="5 6">CCMP2467</strain>
    </source>
</reference>
<evidence type="ECO:0000256" key="1">
    <source>
        <dbReference type="ARBA" id="ARBA00022679"/>
    </source>
</evidence>